<dbReference type="AlphaFoldDB" id="A0A1V6RW18"/>
<dbReference type="SUPFAM" id="SSF53474">
    <property type="entry name" value="alpha/beta-Hydrolases"/>
    <property type="match status" value="1"/>
</dbReference>
<dbReference type="GO" id="GO:0017000">
    <property type="term" value="P:antibiotic biosynthetic process"/>
    <property type="evidence" value="ECO:0007669"/>
    <property type="project" value="UniProtKB-ARBA"/>
</dbReference>
<gene>
    <name evidence="3" type="ORF">PENVUL_c022G08618</name>
</gene>
<dbReference type="InterPro" id="IPR050300">
    <property type="entry name" value="GDXG_lipolytic_enzyme"/>
</dbReference>
<protein>
    <recommendedName>
        <fullName evidence="2">Alpha/beta hydrolase fold-3 domain-containing protein</fullName>
    </recommendedName>
</protein>
<reference evidence="4" key="1">
    <citation type="journal article" date="2017" name="Nat. Microbiol.">
        <title>Global analysis of biosynthetic gene clusters reveals vast potential of secondary metabolite production in Penicillium species.</title>
        <authorList>
            <person name="Nielsen J.C."/>
            <person name="Grijseels S."/>
            <person name="Prigent S."/>
            <person name="Ji B."/>
            <person name="Dainat J."/>
            <person name="Nielsen K.F."/>
            <person name="Frisvad J.C."/>
            <person name="Workman M."/>
            <person name="Nielsen J."/>
        </authorList>
    </citation>
    <scope>NUCLEOTIDE SEQUENCE [LARGE SCALE GENOMIC DNA]</scope>
    <source>
        <strain evidence="4">IBT 29486</strain>
    </source>
</reference>
<dbReference type="InterPro" id="IPR013094">
    <property type="entry name" value="AB_hydrolase_3"/>
</dbReference>
<dbReference type="OrthoDB" id="19653at2759"/>
<evidence type="ECO:0000256" key="1">
    <source>
        <dbReference type="ARBA" id="ARBA00022801"/>
    </source>
</evidence>
<keyword evidence="4" id="KW-1185">Reference proteome</keyword>
<comment type="caution">
    <text evidence="3">The sequence shown here is derived from an EMBL/GenBank/DDBJ whole genome shotgun (WGS) entry which is preliminary data.</text>
</comment>
<dbReference type="GO" id="GO:0016787">
    <property type="term" value="F:hydrolase activity"/>
    <property type="evidence" value="ECO:0007669"/>
    <property type="project" value="UniProtKB-KW"/>
</dbReference>
<dbReference type="EMBL" id="MDYP01000022">
    <property type="protein sequence ID" value="OQE05699.1"/>
    <property type="molecule type" value="Genomic_DNA"/>
</dbReference>
<evidence type="ECO:0000313" key="3">
    <source>
        <dbReference type="EMBL" id="OQE05699.1"/>
    </source>
</evidence>
<name>A0A1V6RW18_9EURO</name>
<keyword evidence="1" id="KW-0378">Hydrolase</keyword>
<organism evidence="3 4">
    <name type="scientific">Penicillium vulpinum</name>
    <dbReference type="NCBI Taxonomy" id="29845"/>
    <lineage>
        <taxon>Eukaryota</taxon>
        <taxon>Fungi</taxon>
        <taxon>Dikarya</taxon>
        <taxon>Ascomycota</taxon>
        <taxon>Pezizomycotina</taxon>
        <taxon>Eurotiomycetes</taxon>
        <taxon>Eurotiomycetidae</taxon>
        <taxon>Eurotiales</taxon>
        <taxon>Aspergillaceae</taxon>
        <taxon>Penicillium</taxon>
    </lineage>
</organism>
<feature type="domain" description="Alpha/beta hydrolase fold-3" evidence="2">
    <location>
        <begin position="36"/>
        <end position="293"/>
    </location>
</feature>
<dbReference type="PANTHER" id="PTHR48081">
    <property type="entry name" value="AB HYDROLASE SUPERFAMILY PROTEIN C4A8.06C"/>
    <property type="match status" value="1"/>
</dbReference>
<evidence type="ECO:0000313" key="4">
    <source>
        <dbReference type="Proteomes" id="UP000191518"/>
    </source>
</evidence>
<dbReference type="PANTHER" id="PTHR48081:SF3">
    <property type="entry name" value="ALPHA_BETA HYDROLASE FOLD-3 DOMAIN-CONTAINING PROTEIN"/>
    <property type="match status" value="1"/>
</dbReference>
<dbReference type="InterPro" id="IPR029058">
    <property type="entry name" value="AB_hydrolase_fold"/>
</dbReference>
<proteinExistence type="predicted"/>
<accession>A0A1V6RW18</accession>
<dbReference type="Proteomes" id="UP000191518">
    <property type="component" value="Unassembled WGS sequence"/>
</dbReference>
<dbReference type="STRING" id="29845.A0A1V6RW18"/>
<dbReference type="Gene3D" id="3.40.50.1820">
    <property type="entry name" value="alpha/beta hydrolase"/>
    <property type="match status" value="1"/>
</dbReference>
<evidence type="ECO:0000259" key="2">
    <source>
        <dbReference type="Pfam" id="PF07859"/>
    </source>
</evidence>
<dbReference type="GO" id="GO:0072330">
    <property type="term" value="P:monocarboxylic acid biosynthetic process"/>
    <property type="evidence" value="ECO:0007669"/>
    <property type="project" value="UniProtKB-ARBA"/>
</dbReference>
<dbReference type="Pfam" id="PF07859">
    <property type="entry name" value="Abhydrolase_3"/>
    <property type="match status" value="1"/>
</dbReference>
<sequence length="320" mass="35169">MDSRDYAFKTFGDAQQIYATAHWAKSQTNAPLGIALAFHGGGFVVGSRIMLPMVQIEYLANAGFVVVSADYRLCPQVSLYDGPIEDAKDVYKWCKESLPGLLKNDAALEVDPSRTVVFGHSAGACLALHTGALADPPRAILDFYGVKYTTDPFWFAPLPALAMIPALPKEFLNQVFNEPVSSNTMLSLERATNTSDQPKTKGLPRPDLSVPRNAWLFVSLKDGTQLEAIVQDGDYKRVDPVNYFSEKFPPTFFIHGDDDGMVIPKFSIEAKEKLESLGVETGILLPEGKSHGFDVGIELDEPEFAPIRAGLDFLIEHAKR</sequence>